<protein>
    <submittedName>
        <fullName evidence="2">(salmon louse) hypothetical protein</fullName>
    </submittedName>
</protein>
<evidence type="ECO:0000313" key="2">
    <source>
        <dbReference type="EMBL" id="CAF2756163.1"/>
    </source>
</evidence>
<evidence type="ECO:0000256" key="1">
    <source>
        <dbReference type="SAM" id="MobiDB-lite"/>
    </source>
</evidence>
<feature type="compositionally biased region" description="Basic and acidic residues" evidence="1">
    <location>
        <begin position="1"/>
        <end position="11"/>
    </location>
</feature>
<dbReference type="EMBL" id="HG994580">
    <property type="protein sequence ID" value="CAF2756163.1"/>
    <property type="molecule type" value="Genomic_DNA"/>
</dbReference>
<sequence length="479" mass="54631">MNSSSDNDKSGSKCGNINTIDGKSQSWSRLSRSDNWFFSHQPSNTFSSSSPMRISSKLSLQSENSKFFRELNIWAPTQEGFPNDFRCWLQMDLGRIHVEYLYVSHTATTIILSRQPKWIPGVNVVKISTSIKGAHIDGELQARHLNQLGSRGMVDGDDVVTEALKHYESSNDFKKAYLETAMLFKIFRKFWNCVNVNSLISSIKLRDERMPPITHENREQIDFLLSLYTWLKSQQDMSLHKKGLSSETFLAALQTSRGLDELSNYLLNETEAKTIVLLSLVNYIHANIVVVHERMSAFHRVDFGEIVRNRLPKKDGDSPTYKIFNISLSSQIKTQLESSPLKGLENFAYQLKFTNLISPENAKDKRIEKVFNLPLPPQRWTEGALRTFSNITDNTISLLDYPSPLHYYARSLIAAYVIYKVLRKQGAAIATSEGELLSISPEGNLEINIDKMLKDLNLYKIFDYVEFNIHGDSNSQMSS</sequence>
<keyword evidence="3" id="KW-1185">Reference proteome</keyword>
<dbReference type="AlphaFoldDB" id="A0A7R8CEC1"/>
<evidence type="ECO:0000313" key="3">
    <source>
        <dbReference type="Proteomes" id="UP000675881"/>
    </source>
</evidence>
<organism evidence="2 3">
    <name type="scientific">Lepeophtheirus salmonis</name>
    <name type="common">Salmon louse</name>
    <name type="synonym">Caligus salmonis</name>
    <dbReference type="NCBI Taxonomy" id="72036"/>
    <lineage>
        <taxon>Eukaryota</taxon>
        <taxon>Metazoa</taxon>
        <taxon>Ecdysozoa</taxon>
        <taxon>Arthropoda</taxon>
        <taxon>Crustacea</taxon>
        <taxon>Multicrustacea</taxon>
        <taxon>Hexanauplia</taxon>
        <taxon>Copepoda</taxon>
        <taxon>Siphonostomatoida</taxon>
        <taxon>Caligidae</taxon>
        <taxon>Lepeophtheirus</taxon>
    </lineage>
</organism>
<accession>A0A7R8CEC1</accession>
<dbReference type="Proteomes" id="UP000675881">
    <property type="component" value="Chromosome 1"/>
</dbReference>
<proteinExistence type="predicted"/>
<name>A0A7R8CEC1_LEPSM</name>
<feature type="region of interest" description="Disordered" evidence="1">
    <location>
        <begin position="1"/>
        <end position="20"/>
    </location>
</feature>
<gene>
    <name evidence="2" type="ORF">LSAA_1725</name>
</gene>
<reference evidence="2" key="1">
    <citation type="submission" date="2021-02" db="EMBL/GenBank/DDBJ databases">
        <authorList>
            <person name="Bekaert M."/>
        </authorList>
    </citation>
    <scope>NUCLEOTIDE SEQUENCE</scope>
    <source>
        <strain evidence="2">IoA-00</strain>
    </source>
</reference>